<dbReference type="InterPro" id="IPR050326">
    <property type="entry name" value="NAD_dep_DNA_ligaseB"/>
</dbReference>
<dbReference type="AlphaFoldDB" id="A0A6C0D1Q0"/>
<evidence type="ECO:0000313" key="8">
    <source>
        <dbReference type="EMBL" id="QHT10457.1"/>
    </source>
</evidence>
<name>A0A6C0D1Q0_9ZZZZ</name>
<dbReference type="GO" id="GO:0005524">
    <property type="term" value="F:ATP binding"/>
    <property type="evidence" value="ECO:0007669"/>
    <property type="project" value="InterPro"/>
</dbReference>
<evidence type="ECO:0000259" key="7">
    <source>
        <dbReference type="Pfam" id="PF14743"/>
    </source>
</evidence>
<dbReference type="InterPro" id="IPR029319">
    <property type="entry name" value="DNA_ligase_OB"/>
</dbReference>
<dbReference type="GO" id="GO:0006310">
    <property type="term" value="P:DNA recombination"/>
    <property type="evidence" value="ECO:0007669"/>
    <property type="project" value="InterPro"/>
</dbReference>
<evidence type="ECO:0000256" key="3">
    <source>
        <dbReference type="ARBA" id="ARBA00022705"/>
    </source>
</evidence>
<comment type="cofactor">
    <cofactor evidence="1">
        <name>a divalent metal cation</name>
        <dbReference type="ChEBI" id="CHEBI:60240"/>
    </cofactor>
</comment>
<feature type="domain" description="ATP-dependent DNA ligase family profile" evidence="6">
    <location>
        <begin position="14"/>
        <end position="199"/>
    </location>
</feature>
<dbReference type="Pfam" id="PF14743">
    <property type="entry name" value="DNA_ligase_OB_2"/>
    <property type="match status" value="1"/>
</dbReference>
<dbReference type="Pfam" id="PF01068">
    <property type="entry name" value="DNA_ligase_A_M"/>
    <property type="match status" value="1"/>
</dbReference>
<keyword evidence="5" id="KW-0234">DNA repair</keyword>
<dbReference type="InterPro" id="IPR012340">
    <property type="entry name" value="NA-bd_OB-fold"/>
</dbReference>
<dbReference type="GO" id="GO:0006260">
    <property type="term" value="P:DNA replication"/>
    <property type="evidence" value="ECO:0007669"/>
    <property type="project" value="UniProtKB-KW"/>
</dbReference>
<protein>
    <recommendedName>
        <fullName evidence="9">ATP-dependent DNA ligase family profile domain-containing protein</fullName>
    </recommendedName>
</protein>
<dbReference type="PANTHER" id="PTHR47810:SF1">
    <property type="entry name" value="DNA LIGASE B"/>
    <property type="match status" value="1"/>
</dbReference>
<reference evidence="8" key="1">
    <citation type="journal article" date="2020" name="Nature">
        <title>Giant virus diversity and host interactions through global metagenomics.</title>
        <authorList>
            <person name="Schulz F."/>
            <person name="Roux S."/>
            <person name="Paez-Espino D."/>
            <person name="Jungbluth S."/>
            <person name="Walsh D.A."/>
            <person name="Denef V.J."/>
            <person name="McMahon K.D."/>
            <person name="Konstantinidis K.T."/>
            <person name="Eloe-Fadrosh E.A."/>
            <person name="Kyrpides N.C."/>
            <person name="Woyke T."/>
        </authorList>
    </citation>
    <scope>NUCLEOTIDE SEQUENCE</scope>
    <source>
        <strain evidence="8">GVMAG-M-3300023174-107</strain>
    </source>
</reference>
<evidence type="ECO:0000256" key="1">
    <source>
        <dbReference type="ARBA" id="ARBA00001968"/>
    </source>
</evidence>
<feature type="domain" description="DNA ligase OB-like" evidence="7">
    <location>
        <begin position="214"/>
        <end position="282"/>
    </location>
</feature>
<evidence type="ECO:0000256" key="2">
    <source>
        <dbReference type="ARBA" id="ARBA00022598"/>
    </source>
</evidence>
<keyword evidence="4" id="KW-0227">DNA damage</keyword>
<dbReference type="PANTHER" id="PTHR47810">
    <property type="entry name" value="DNA LIGASE"/>
    <property type="match status" value="1"/>
</dbReference>
<dbReference type="Gene3D" id="2.40.50.140">
    <property type="entry name" value="Nucleic acid-binding proteins"/>
    <property type="match status" value="1"/>
</dbReference>
<organism evidence="8">
    <name type="scientific">viral metagenome</name>
    <dbReference type="NCBI Taxonomy" id="1070528"/>
    <lineage>
        <taxon>unclassified sequences</taxon>
        <taxon>metagenomes</taxon>
        <taxon>organismal metagenomes</taxon>
    </lineage>
</organism>
<dbReference type="Gene3D" id="3.30.470.30">
    <property type="entry name" value="DNA ligase/mRNA capping enzyme"/>
    <property type="match status" value="1"/>
</dbReference>
<evidence type="ECO:0000256" key="4">
    <source>
        <dbReference type="ARBA" id="ARBA00022763"/>
    </source>
</evidence>
<sequence>MAISDKILSKSVRPMLAVELDKDKIATNTYFVQPKLDGIRCMIYQSISDQSVSEGKNEIVFQSRQNKLFEPFVHLLPELQKIFKDYPDIILDGELYCHGLSFEQVTSMVRRAKVRHPDVEKINYVIYDCIGTDNYITRTNCICRIAMKHVFFIETIEVTTMKQIEDAHTHYTGLGYEGVMIRSNGPYKHGRSKDLLKYKKFKDSEYLVVGHTEGTGAHAGTAIFVCNNGKDNLFNVVMNGPLEKRREMLKHVGDYYGKYLTVKYQELSVDGIPRFPIGLGFRID</sequence>
<keyword evidence="3" id="KW-0235">DNA replication</keyword>
<dbReference type="SUPFAM" id="SSF56091">
    <property type="entry name" value="DNA ligase/mRNA capping enzyme, catalytic domain"/>
    <property type="match status" value="1"/>
</dbReference>
<dbReference type="GO" id="GO:0006281">
    <property type="term" value="P:DNA repair"/>
    <property type="evidence" value="ECO:0007669"/>
    <property type="project" value="UniProtKB-KW"/>
</dbReference>
<dbReference type="EMBL" id="MN739521">
    <property type="protein sequence ID" value="QHT10457.1"/>
    <property type="molecule type" value="Genomic_DNA"/>
</dbReference>
<dbReference type="Gene3D" id="3.30.1490.70">
    <property type="match status" value="1"/>
</dbReference>
<dbReference type="SUPFAM" id="SSF50249">
    <property type="entry name" value="Nucleic acid-binding proteins"/>
    <property type="match status" value="1"/>
</dbReference>
<proteinExistence type="predicted"/>
<evidence type="ECO:0000256" key="5">
    <source>
        <dbReference type="ARBA" id="ARBA00023204"/>
    </source>
</evidence>
<keyword evidence="2" id="KW-0436">Ligase</keyword>
<accession>A0A6C0D1Q0</accession>
<evidence type="ECO:0000259" key="6">
    <source>
        <dbReference type="Pfam" id="PF01068"/>
    </source>
</evidence>
<dbReference type="InterPro" id="IPR012310">
    <property type="entry name" value="DNA_ligase_ATP-dep_cent"/>
</dbReference>
<evidence type="ECO:0008006" key="9">
    <source>
        <dbReference type="Google" id="ProtNLM"/>
    </source>
</evidence>
<dbReference type="GO" id="GO:0003910">
    <property type="term" value="F:DNA ligase (ATP) activity"/>
    <property type="evidence" value="ECO:0007669"/>
    <property type="project" value="InterPro"/>
</dbReference>